<gene>
    <name evidence="1" type="ORF">HMPREF1162_1818</name>
</gene>
<protein>
    <submittedName>
        <fullName evidence="1">Uncharacterized protein</fullName>
    </submittedName>
</protein>
<sequence>MGGAHGSVPLSTPVNISTIARLMPPDQQIPRRVIAGHAQWGHGRDQDPSH</sequence>
<name>F9NW85_9ACTN</name>
<organism evidence="1 2">
    <name type="scientific">[Propionibacterium] namnetense SK182B-JCVI</name>
    <dbReference type="NCBI Taxonomy" id="1051006"/>
    <lineage>
        <taxon>Bacteria</taxon>
        <taxon>Bacillati</taxon>
        <taxon>Actinomycetota</taxon>
        <taxon>Actinomycetes</taxon>
        <taxon>Propionibacteriales</taxon>
        <taxon>Propionibacteriaceae</taxon>
        <taxon>Cutibacterium</taxon>
    </lineage>
</organism>
<evidence type="ECO:0000313" key="2">
    <source>
        <dbReference type="Proteomes" id="UP000007832"/>
    </source>
</evidence>
<evidence type="ECO:0000313" key="1">
    <source>
        <dbReference type="EMBL" id="EGR96865.1"/>
    </source>
</evidence>
<dbReference type="Proteomes" id="UP000007832">
    <property type="component" value="Unassembled WGS sequence"/>
</dbReference>
<comment type="caution">
    <text evidence="1">The sequence shown here is derived from an EMBL/GenBank/DDBJ whole genome shotgun (WGS) entry which is preliminary data.</text>
</comment>
<reference evidence="1 2" key="1">
    <citation type="submission" date="2011-07" db="EMBL/GenBank/DDBJ databases">
        <title>Genome Sequence of Propionibacterium acnes SK182B-JCVI.</title>
        <authorList>
            <person name="Durkin A.S."/>
            <person name="Madupu R."/>
            <person name="Hostetler J."/>
            <person name="Radune D."/>
            <person name="Torralba M."/>
            <person name="Methe B."/>
            <person name="Sutton G."/>
            <person name="Strausberg R.L."/>
            <person name="Nelson K.E."/>
        </authorList>
    </citation>
    <scope>NUCLEOTIDE SEQUENCE [LARGE SCALE GENOMIC DNA]</scope>
    <source>
        <strain evidence="1 2">SK182B-JCVI</strain>
    </source>
</reference>
<accession>F9NW85</accession>
<dbReference type="PATRIC" id="fig|1051006.4.peg.1440"/>
<proteinExistence type="predicted"/>
<dbReference type="EMBL" id="AFUN01000034">
    <property type="protein sequence ID" value="EGR96865.1"/>
    <property type="molecule type" value="Genomic_DNA"/>
</dbReference>
<dbReference type="AlphaFoldDB" id="F9NW85"/>